<comment type="function">
    <text evidence="6">Catalyzes the dehydration of the S-form of NAD(P)HX at the expense of ADP, which is converted to AMP. Together with NAD(P)HX epimerase, which catalyzes the epimerization of the S- and R-forms, the enzyme allows the repair of both epimers of NAD(P)HX, a damaged form of NAD(P)H that is a result of enzymatic or heat-dependent hydration.</text>
</comment>
<feature type="binding site" evidence="6">
    <location>
        <position position="219"/>
    </location>
    <ligand>
        <name>AMP</name>
        <dbReference type="ChEBI" id="CHEBI:456215"/>
    </ligand>
</feature>
<evidence type="ECO:0000313" key="8">
    <source>
        <dbReference type="EMBL" id="KRN03925.1"/>
    </source>
</evidence>
<evidence type="ECO:0000256" key="3">
    <source>
        <dbReference type="ARBA" id="ARBA00022857"/>
    </source>
</evidence>
<evidence type="ECO:0000256" key="6">
    <source>
        <dbReference type="HAMAP-Rule" id="MF_01965"/>
    </source>
</evidence>
<dbReference type="STRING" id="1423744.FC86_GL001037"/>
<feature type="binding site" evidence="6">
    <location>
        <position position="154"/>
    </location>
    <ligand>
        <name>(6S)-NADPHX</name>
        <dbReference type="ChEBI" id="CHEBI:64076"/>
    </ligand>
</feature>
<dbReference type="EC" id="4.2.1.136" evidence="6"/>
<dbReference type="HAMAP" id="MF_01965">
    <property type="entry name" value="NADHX_dehydratase"/>
    <property type="match status" value="1"/>
</dbReference>
<evidence type="ECO:0000313" key="9">
    <source>
        <dbReference type="Proteomes" id="UP000051378"/>
    </source>
</evidence>
<evidence type="ECO:0000259" key="7">
    <source>
        <dbReference type="PROSITE" id="PS51383"/>
    </source>
</evidence>
<evidence type="ECO:0000256" key="2">
    <source>
        <dbReference type="ARBA" id="ARBA00022840"/>
    </source>
</evidence>
<dbReference type="GO" id="GO:0110051">
    <property type="term" value="P:metabolite repair"/>
    <property type="evidence" value="ECO:0007669"/>
    <property type="project" value="TreeGrafter"/>
</dbReference>
<keyword evidence="8" id="KW-0808">Transferase</keyword>
<proteinExistence type="inferred from homology"/>
<accession>A0A0R2DQ56</accession>
<evidence type="ECO:0000256" key="1">
    <source>
        <dbReference type="ARBA" id="ARBA00022741"/>
    </source>
</evidence>
<keyword evidence="8" id="KW-0418">Kinase</keyword>
<organism evidence="8 9">
    <name type="scientific">Holzapfeliella floricola DSM 23037 = JCM 16512</name>
    <dbReference type="NCBI Taxonomy" id="1423744"/>
    <lineage>
        <taxon>Bacteria</taxon>
        <taxon>Bacillati</taxon>
        <taxon>Bacillota</taxon>
        <taxon>Bacilli</taxon>
        <taxon>Lactobacillales</taxon>
        <taxon>Lactobacillaceae</taxon>
        <taxon>Holzapfeliella</taxon>
    </lineage>
</organism>
<feature type="binding site" evidence="6">
    <location>
        <position position="101"/>
    </location>
    <ligand>
        <name>(6S)-NADPHX</name>
        <dbReference type="ChEBI" id="CHEBI:64076"/>
    </ligand>
</feature>
<dbReference type="PROSITE" id="PS01050">
    <property type="entry name" value="YJEF_C_2"/>
    <property type="match status" value="1"/>
</dbReference>
<keyword evidence="1 6" id="KW-0547">Nucleotide-binding</keyword>
<dbReference type="PROSITE" id="PS51383">
    <property type="entry name" value="YJEF_C_3"/>
    <property type="match status" value="1"/>
</dbReference>
<dbReference type="EMBL" id="AYZL01000020">
    <property type="protein sequence ID" value="KRN03925.1"/>
    <property type="molecule type" value="Genomic_DNA"/>
</dbReference>
<protein>
    <recommendedName>
        <fullName evidence="6">ADP-dependent (S)-NAD(P)H-hydrate dehydratase</fullName>
        <ecNumber evidence="6">4.2.1.136</ecNumber>
    </recommendedName>
    <alternativeName>
        <fullName evidence="6">ADP-dependent NAD(P)HX dehydratase</fullName>
    </alternativeName>
</protein>
<comment type="catalytic activity">
    <reaction evidence="6">
        <text>(6S)-NADHX + ADP = AMP + phosphate + NADH + H(+)</text>
        <dbReference type="Rhea" id="RHEA:32223"/>
        <dbReference type="ChEBI" id="CHEBI:15378"/>
        <dbReference type="ChEBI" id="CHEBI:43474"/>
        <dbReference type="ChEBI" id="CHEBI:57945"/>
        <dbReference type="ChEBI" id="CHEBI:64074"/>
        <dbReference type="ChEBI" id="CHEBI:456215"/>
        <dbReference type="ChEBI" id="CHEBI:456216"/>
        <dbReference type="EC" id="4.2.1.136"/>
    </reaction>
</comment>
<evidence type="ECO:0000256" key="4">
    <source>
        <dbReference type="ARBA" id="ARBA00023027"/>
    </source>
</evidence>
<comment type="cofactor">
    <cofactor evidence="6">
        <name>Mg(2+)</name>
        <dbReference type="ChEBI" id="CHEBI:18420"/>
    </cofactor>
</comment>
<dbReference type="PATRIC" id="fig|1423744.4.peg.1064"/>
<comment type="subunit">
    <text evidence="6">Homotetramer.</text>
</comment>
<dbReference type="AlphaFoldDB" id="A0A0R2DQ56"/>
<dbReference type="InterPro" id="IPR000631">
    <property type="entry name" value="CARKD"/>
</dbReference>
<reference evidence="8 9" key="1">
    <citation type="journal article" date="2015" name="Genome Announc.">
        <title>Expanding the biotechnology potential of lactobacilli through comparative genomics of 213 strains and associated genera.</title>
        <authorList>
            <person name="Sun Z."/>
            <person name="Harris H.M."/>
            <person name="McCann A."/>
            <person name="Guo C."/>
            <person name="Argimon S."/>
            <person name="Zhang W."/>
            <person name="Yang X."/>
            <person name="Jeffery I.B."/>
            <person name="Cooney J.C."/>
            <person name="Kagawa T.F."/>
            <person name="Liu W."/>
            <person name="Song Y."/>
            <person name="Salvetti E."/>
            <person name="Wrobel A."/>
            <person name="Rasinkangas P."/>
            <person name="Parkhill J."/>
            <person name="Rea M.C."/>
            <person name="O'Sullivan O."/>
            <person name="Ritari J."/>
            <person name="Douillard F.P."/>
            <person name="Paul Ross R."/>
            <person name="Yang R."/>
            <person name="Briner A.E."/>
            <person name="Felis G.E."/>
            <person name="de Vos W.M."/>
            <person name="Barrangou R."/>
            <person name="Klaenhammer T.R."/>
            <person name="Caufield P.W."/>
            <person name="Cui Y."/>
            <person name="Zhang H."/>
            <person name="O'Toole P.W."/>
        </authorList>
    </citation>
    <scope>NUCLEOTIDE SEQUENCE [LARGE SCALE GENOMIC DNA]</scope>
    <source>
        <strain evidence="8 9">DSM 23037</strain>
    </source>
</reference>
<dbReference type="Pfam" id="PF01256">
    <property type="entry name" value="Carb_kinase"/>
    <property type="match status" value="1"/>
</dbReference>
<sequence>MEEITIDSLTQTIKKRETHSHKGSYGRLLLIGGNYNYGGAITMAAKAAIYAGAGLVSVATHSINLPALHASVPEAMFVDWRDQKTLVQLIKQVDVVVLGPGLGQDDYAKKLMTLVKESISTNQTIVLDADALNNIAQNTSLTPRAAKKIIMTPHQVEWQRLTGLKMNFQDEKANQTYLKYIAKNLTVVLKSEKTTVFQNECEPHFIDIGTPAMATGGMGDTLAGIIAAFIGQFGETADTIYAAVYLHSFIANHLSKSNYVVLPSRLIDEIPHFMSRYSQK</sequence>
<dbReference type="OrthoDB" id="9806925at2"/>
<dbReference type="GO" id="GO:0005524">
    <property type="term" value="F:ATP binding"/>
    <property type="evidence" value="ECO:0007669"/>
    <property type="project" value="UniProtKB-KW"/>
</dbReference>
<keyword evidence="4 6" id="KW-0520">NAD</keyword>
<dbReference type="InterPro" id="IPR017953">
    <property type="entry name" value="Carbohydrate_kinase_pred_CS"/>
</dbReference>
<dbReference type="NCBIfam" id="TIGR00196">
    <property type="entry name" value="yjeF_cterm"/>
    <property type="match status" value="1"/>
</dbReference>
<dbReference type="GO" id="GO:0052855">
    <property type="term" value="F:ADP-dependent NAD(P)H-hydrate dehydratase activity"/>
    <property type="evidence" value="ECO:0007669"/>
    <property type="project" value="UniProtKB-UniRule"/>
</dbReference>
<comment type="catalytic activity">
    <reaction evidence="6">
        <text>(6S)-NADPHX + ADP = AMP + phosphate + NADPH + H(+)</text>
        <dbReference type="Rhea" id="RHEA:32235"/>
        <dbReference type="ChEBI" id="CHEBI:15378"/>
        <dbReference type="ChEBI" id="CHEBI:43474"/>
        <dbReference type="ChEBI" id="CHEBI:57783"/>
        <dbReference type="ChEBI" id="CHEBI:64076"/>
        <dbReference type="ChEBI" id="CHEBI:456215"/>
        <dbReference type="ChEBI" id="CHEBI:456216"/>
        <dbReference type="EC" id="4.2.1.136"/>
    </reaction>
</comment>
<keyword evidence="2 6" id="KW-0067">ATP-binding</keyword>
<dbReference type="PANTHER" id="PTHR12592:SF0">
    <property type="entry name" value="ATP-DEPENDENT (S)-NAD(P)H-HYDRATE DEHYDRATASE"/>
    <property type="match status" value="1"/>
</dbReference>
<dbReference type="GO" id="GO:0046496">
    <property type="term" value="P:nicotinamide nucleotide metabolic process"/>
    <property type="evidence" value="ECO:0007669"/>
    <property type="project" value="UniProtKB-UniRule"/>
</dbReference>
<feature type="binding site" evidence="6">
    <location>
        <position position="40"/>
    </location>
    <ligand>
        <name>(6S)-NADPHX</name>
        <dbReference type="ChEBI" id="CHEBI:64076"/>
    </ligand>
</feature>
<comment type="similarity">
    <text evidence="6">Belongs to the NnrD/CARKD family.</text>
</comment>
<dbReference type="SUPFAM" id="SSF53613">
    <property type="entry name" value="Ribokinase-like"/>
    <property type="match status" value="1"/>
</dbReference>
<keyword evidence="5 6" id="KW-0456">Lyase</keyword>
<evidence type="ECO:0000256" key="5">
    <source>
        <dbReference type="ARBA" id="ARBA00023239"/>
    </source>
</evidence>
<dbReference type="RefSeq" id="WP_056975232.1">
    <property type="nucleotide sequence ID" value="NZ_AYZL01000020.1"/>
</dbReference>
<feature type="binding site" evidence="6">
    <location>
        <position position="220"/>
    </location>
    <ligand>
        <name>(6S)-NADPHX</name>
        <dbReference type="ChEBI" id="CHEBI:64076"/>
    </ligand>
</feature>
<dbReference type="PROSITE" id="PS01049">
    <property type="entry name" value="YJEF_C_1"/>
    <property type="match status" value="1"/>
</dbReference>
<dbReference type="GO" id="GO:0052856">
    <property type="term" value="F:NAD(P)HX epimerase activity"/>
    <property type="evidence" value="ECO:0007669"/>
    <property type="project" value="TreeGrafter"/>
</dbReference>
<dbReference type="CDD" id="cd01171">
    <property type="entry name" value="YXKO-related"/>
    <property type="match status" value="1"/>
</dbReference>
<feature type="binding site" evidence="6">
    <location>
        <begin position="190"/>
        <end position="194"/>
    </location>
    <ligand>
        <name>AMP</name>
        <dbReference type="ChEBI" id="CHEBI:456215"/>
    </ligand>
</feature>
<dbReference type="Proteomes" id="UP000051378">
    <property type="component" value="Unassembled WGS sequence"/>
</dbReference>
<dbReference type="Gene3D" id="3.40.1190.20">
    <property type="match status" value="1"/>
</dbReference>
<keyword evidence="3 6" id="KW-0521">NADP</keyword>
<gene>
    <name evidence="6" type="primary">nnrD</name>
    <name evidence="8" type="ORF">FC86_GL001037</name>
</gene>
<name>A0A0R2DQ56_9LACO</name>
<keyword evidence="9" id="KW-1185">Reference proteome</keyword>
<feature type="domain" description="YjeF C-terminal" evidence="7">
    <location>
        <begin position="5"/>
        <end position="277"/>
    </location>
</feature>
<dbReference type="GO" id="GO:0016301">
    <property type="term" value="F:kinase activity"/>
    <property type="evidence" value="ECO:0007669"/>
    <property type="project" value="UniProtKB-KW"/>
</dbReference>
<dbReference type="PANTHER" id="PTHR12592">
    <property type="entry name" value="ATP-DEPENDENT (S)-NAD(P)H-HYDRATE DEHYDRATASE FAMILY MEMBER"/>
    <property type="match status" value="1"/>
</dbReference>
<dbReference type="InterPro" id="IPR029056">
    <property type="entry name" value="Ribokinase-like"/>
</dbReference>
<comment type="caution">
    <text evidence="8">The sequence shown here is derived from an EMBL/GenBank/DDBJ whole genome shotgun (WGS) entry which is preliminary data.</text>
</comment>